<dbReference type="eggNOG" id="KOG1325">
    <property type="taxonomic scope" value="Eukaryota"/>
</dbReference>
<dbReference type="Proteomes" id="UP000019478">
    <property type="component" value="Unassembled WGS sequence"/>
</dbReference>
<evidence type="ECO:0000313" key="12">
    <source>
        <dbReference type="EMBL" id="EXJ89618.1"/>
    </source>
</evidence>
<evidence type="ECO:0000256" key="6">
    <source>
        <dbReference type="ARBA" id="ARBA00023098"/>
    </source>
</evidence>
<evidence type="ECO:0000256" key="10">
    <source>
        <dbReference type="RuleBase" id="RU362103"/>
    </source>
</evidence>
<evidence type="ECO:0000256" key="4">
    <source>
        <dbReference type="ARBA" id="ARBA00022801"/>
    </source>
</evidence>
<dbReference type="GeneID" id="19166815"/>
<keyword evidence="13" id="KW-1185">Reference proteome</keyword>
<evidence type="ECO:0000256" key="3">
    <source>
        <dbReference type="ARBA" id="ARBA00022729"/>
    </source>
</evidence>
<dbReference type="RefSeq" id="XP_007731015.1">
    <property type="nucleotide sequence ID" value="XM_007732825.1"/>
</dbReference>
<comment type="similarity">
    <text evidence="1 10">Belongs to the lysophospholipase family.</text>
</comment>
<dbReference type="SMART" id="SM00022">
    <property type="entry name" value="PLAc"/>
    <property type="match status" value="1"/>
</dbReference>
<evidence type="ECO:0000256" key="7">
    <source>
        <dbReference type="ARBA" id="ARBA00023180"/>
    </source>
</evidence>
<protein>
    <recommendedName>
        <fullName evidence="2 10">Lysophospholipase</fullName>
        <ecNumber evidence="2 10">3.1.1.5</ecNumber>
    </recommendedName>
</protein>
<dbReference type="AlphaFoldDB" id="W9YAR6"/>
<dbReference type="PANTHER" id="PTHR10728:SF33">
    <property type="entry name" value="LYSOPHOSPHOLIPASE 1-RELATED"/>
    <property type="match status" value="1"/>
</dbReference>
<dbReference type="SUPFAM" id="SSF52151">
    <property type="entry name" value="FabD/lysophospholipase-like"/>
    <property type="match status" value="1"/>
</dbReference>
<keyword evidence="6 9" id="KW-0443">Lipid metabolism</keyword>
<keyword evidence="7" id="KW-0325">Glycoprotein</keyword>
<dbReference type="STRING" id="1182542.W9YAR6"/>
<organism evidence="12 13">
    <name type="scientific">Capronia epimyces CBS 606.96</name>
    <dbReference type="NCBI Taxonomy" id="1182542"/>
    <lineage>
        <taxon>Eukaryota</taxon>
        <taxon>Fungi</taxon>
        <taxon>Dikarya</taxon>
        <taxon>Ascomycota</taxon>
        <taxon>Pezizomycotina</taxon>
        <taxon>Eurotiomycetes</taxon>
        <taxon>Chaetothyriomycetidae</taxon>
        <taxon>Chaetothyriales</taxon>
        <taxon>Herpotrichiellaceae</taxon>
        <taxon>Capronia</taxon>
    </lineage>
</organism>
<dbReference type="GO" id="GO:0004622">
    <property type="term" value="F:phosphatidylcholine lysophospholipase activity"/>
    <property type="evidence" value="ECO:0007669"/>
    <property type="project" value="UniProtKB-EC"/>
</dbReference>
<dbReference type="Gene3D" id="3.40.1090.10">
    <property type="entry name" value="Cytosolic phospholipase A2 catalytic domain"/>
    <property type="match status" value="1"/>
</dbReference>
<dbReference type="PROSITE" id="PS51210">
    <property type="entry name" value="PLA2C"/>
    <property type="match status" value="1"/>
</dbReference>
<keyword evidence="5 9" id="KW-0442">Lipid degradation</keyword>
<dbReference type="InterPro" id="IPR016035">
    <property type="entry name" value="Acyl_Trfase/lysoPLipase"/>
</dbReference>
<comment type="caution">
    <text evidence="12">The sequence shown here is derived from an EMBL/GenBank/DDBJ whole genome shotgun (WGS) entry which is preliminary data.</text>
</comment>
<name>W9YAR6_9EURO</name>
<evidence type="ECO:0000256" key="8">
    <source>
        <dbReference type="ARBA" id="ARBA00049531"/>
    </source>
</evidence>
<dbReference type="PANTHER" id="PTHR10728">
    <property type="entry name" value="CYTOSOLIC PHOSPHOLIPASE A2"/>
    <property type="match status" value="1"/>
</dbReference>
<evidence type="ECO:0000256" key="1">
    <source>
        <dbReference type="ARBA" id="ARBA00008780"/>
    </source>
</evidence>
<gene>
    <name evidence="12" type="ORF">A1O3_02685</name>
</gene>
<evidence type="ECO:0000259" key="11">
    <source>
        <dbReference type="PROSITE" id="PS51210"/>
    </source>
</evidence>
<evidence type="ECO:0000256" key="2">
    <source>
        <dbReference type="ARBA" id="ARBA00013274"/>
    </source>
</evidence>
<keyword evidence="4 9" id="KW-0378">Hydrolase</keyword>
<feature type="chain" id="PRO_5005152034" description="Lysophospholipase" evidence="10">
    <location>
        <begin position="23"/>
        <end position="636"/>
    </location>
</feature>
<dbReference type="GO" id="GO:0004623">
    <property type="term" value="F:phospholipase A2 activity"/>
    <property type="evidence" value="ECO:0007669"/>
    <property type="project" value="TreeGrafter"/>
</dbReference>
<accession>W9YAR6</accession>
<keyword evidence="3 10" id="KW-0732">Signal</keyword>
<evidence type="ECO:0000313" key="13">
    <source>
        <dbReference type="Proteomes" id="UP000019478"/>
    </source>
</evidence>
<dbReference type="EMBL" id="AMGY01000002">
    <property type="protein sequence ID" value="EXJ89618.1"/>
    <property type="molecule type" value="Genomic_DNA"/>
</dbReference>
<feature type="signal peptide" evidence="10">
    <location>
        <begin position="1"/>
        <end position="22"/>
    </location>
</feature>
<feature type="domain" description="PLA2c" evidence="11">
    <location>
        <begin position="34"/>
        <end position="606"/>
    </location>
</feature>
<evidence type="ECO:0000256" key="5">
    <source>
        <dbReference type="ARBA" id="ARBA00022963"/>
    </source>
</evidence>
<dbReference type="HOGENOM" id="CLU_014602_3_0_1"/>
<sequence length="636" mass="69705">MYLHYFNTLCFLALGIVSGSLAVNFTSYAPLRTECPAHQQWIRPANGLSSQEATWVQGRKSVVVEAFSAYLDRLNITGLDVPKLVDAMKKDNNAGVPTLSVAISGGGWLSAMTAIGILRAFDSRFPDAITQKTGGLLQSLTYITGLSGGAWPGMSLSTYNFPTINDLVADWHTDIDRVFNPPNNSVYAANDSELFLDVAAKYKAGFNVSVADFLGRAYSYEFLPPPHGGLNVTLSGIRNLTNFRNHSAPLPLFVANRLSDDDVEFFGIKVPYSNSTIFEMTPFEFGAWQASAGGATGFLPTEYLGTTLYNGSVTNSSDCVVGFDRASYILGIAAGAFNFWYIESKSNGTLAQFSKRSDLPETPAVHRYDRRAAIFPSTVVNEVLAAYEEYFNLSTTQSMYPSVPNPFAGLPGSEGPEPESLLLADGSESGQSIPFWPLIQPARKADFIVSWDNDGDQAPYNWNNGTNLYNTYIQARRAGLAFPEVPPPATFIKRNYTSKPVFFGCDTQYTTTRNASSPIVLYLTNTPYSAYSNFTWFKSTFTPVQTHELLVNSFDIATQGNGTLDADWAQCLGCAAIDRSLTRLGIDRVAQCEACLQKYCWDGTYEAEGDLPVVDPSLRLHPNVSFAEWNATHPFT</sequence>
<dbReference type="Pfam" id="PF01735">
    <property type="entry name" value="PLA2_B"/>
    <property type="match status" value="1"/>
</dbReference>
<proteinExistence type="inferred from homology"/>
<dbReference type="InterPro" id="IPR002642">
    <property type="entry name" value="LysoPLipase_cat_dom"/>
</dbReference>
<evidence type="ECO:0000256" key="9">
    <source>
        <dbReference type="PROSITE-ProRule" id="PRU00555"/>
    </source>
</evidence>
<reference evidence="12 13" key="1">
    <citation type="submission" date="2013-03" db="EMBL/GenBank/DDBJ databases">
        <title>The Genome Sequence of Capronia epimyces CBS 606.96.</title>
        <authorList>
            <consortium name="The Broad Institute Genomics Platform"/>
            <person name="Cuomo C."/>
            <person name="de Hoog S."/>
            <person name="Gorbushina A."/>
            <person name="Walker B."/>
            <person name="Young S.K."/>
            <person name="Zeng Q."/>
            <person name="Gargeya S."/>
            <person name="Fitzgerald M."/>
            <person name="Haas B."/>
            <person name="Abouelleil A."/>
            <person name="Allen A.W."/>
            <person name="Alvarado L."/>
            <person name="Arachchi H.M."/>
            <person name="Berlin A.M."/>
            <person name="Chapman S.B."/>
            <person name="Gainer-Dewar J."/>
            <person name="Goldberg J."/>
            <person name="Griggs A."/>
            <person name="Gujja S."/>
            <person name="Hansen M."/>
            <person name="Howarth C."/>
            <person name="Imamovic A."/>
            <person name="Ireland A."/>
            <person name="Larimer J."/>
            <person name="McCowan C."/>
            <person name="Murphy C."/>
            <person name="Pearson M."/>
            <person name="Poon T.W."/>
            <person name="Priest M."/>
            <person name="Roberts A."/>
            <person name="Saif S."/>
            <person name="Shea T."/>
            <person name="Sisk P."/>
            <person name="Sykes S."/>
            <person name="Wortman J."/>
            <person name="Nusbaum C."/>
            <person name="Birren B."/>
        </authorList>
    </citation>
    <scope>NUCLEOTIDE SEQUENCE [LARGE SCALE GENOMIC DNA]</scope>
    <source>
        <strain evidence="12 13">CBS 606.96</strain>
    </source>
</reference>
<dbReference type="EC" id="3.1.1.5" evidence="2 10"/>
<dbReference type="GO" id="GO:0005829">
    <property type="term" value="C:cytosol"/>
    <property type="evidence" value="ECO:0007669"/>
    <property type="project" value="TreeGrafter"/>
</dbReference>
<comment type="catalytic activity">
    <reaction evidence="8 10">
        <text>a 1-acyl-sn-glycero-3-phosphocholine + H2O = sn-glycerol 3-phosphocholine + a fatty acid + H(+)</text>
        <dbReference type="Rhea" id="RHEA:15177"/>
        <dbReference type="ChEBI" id="CHEBI:15377"/>
        <dbReference type="ChEBI" id="CHEBI:15378"/>
        <dbReference type="ChEBI" id="CHEBI:16870"/>
        <dbReference type="ChEBI" id="CHEBI:28868"/>
        <dbReference type="ChEBI" id="CHEBI:58168"/>
        <dbReference type="EC" id="3.1.1.5"/>
    </reaction>
</comment>
<dbReference type="OrthoDB" id="4084751at2759"/>
<dbReference type="GO" id="GO:0046475">
    <property type="term" value="P:glycerophospholipid catabolic process"/>
    <property type="evidence" value="ECO:0007669"/>
    <property type="project" value="TreeGrafter"/>
</dbReference>